<dbReference type="Gene3D" id="1.10.3210.10">
    <property type="entry name" value="Hypothetical protein af1432"/>
    <property type="match status" value="1"/>
</dbReference>
<dbReference type="GO" id="GO:0016787">
    <property type="term" value="F:hydrolase activity"/>
    <property type="evidence" value="ECO:0007669"/>
    <property type="project" value="UniProtKB-KW"/>
</dbReference>
<dbReference type="EMBL" id="FNCO01000017">
    <property type="protein sequence ID" value="SDI81974.1"/>
    <property type="molecule type" value="Genomic_DNA"/>
</dbReference>
<dbReference type="STRING" id="89065.SAMN05216605_117144"/>
<proteinExistence type="predicted"/>
<accession>A0A1G8NP48</accession>
<sequence>MSHTDQARFTHMKDGTQEDWAIIAKDFSAYARQLPARILSHLRLLDGDFGGFPVDRLTHSLQTATRAYRDGRDEEYVVCALLHDIGDTLASYNHPDIAAAILKPFVSDENLWMVEKHGIFQGYYFFHHLGMDRHLRDTFADHPQYRRTIEFCAKYDAAAFDPHYESLPLSVFEPMLERVFAQPKNSIYKAAIEQNSAKVQA</sequence>
<dbReference type="RefSeq" id="WP_074757349.1">
    <property type="nucleotide sequence ID" value="NZ_FNCO01000017.1"/>
</dbReference>
<dbReference type="AlphaFoldDB" id="A0A1G8NP48"/>
<dbReference type="SUPFAM" id="SSF109604">
    <property type="entry name" value="HD-domain/PDEase-like"/>
    <property type="match status" value="1"/>
</dbReference>
<name>A0A1G8NP48_9PSED</name>
<keyword evidence="2" id="KW-0378">Hydrolase</keyword>
<dbReference type="PANTHER" id="PTHR40202:SF1">
    <property type="entry name" value="HD DOMAIN-CONTAINING PROTEIN"/>
    <property type="match status" value="1"/>
</dbReference>
<protein>
    <submittedName>
        <fullName evidence="2">Predicted HD phosphohydrolase</fullName>
    </submittedName>
</protein>
<dbReference type="Proteomes" id="UP000182894">
    <property type="component" value="Unassembled WGS sequence"/>
</dbReference>
<gene>
    <name evidence="2" type="ORF">SAMN05216605_117144</name>
</gene>
<dbReference type="PANTHER" id="PTHR40202">
    <property type="match status" value="1"/>
</dbReference>
<dbReference type="InterPro" id="IPR006674">
    <property type="entry name" value="HD_domain"/>
</dbReference>
<organism evidence="2 3">
    <name type="scientific">Pseudomonas abietaniphila</name>
    <dbReference type="NCBI Taxonomy" id="89065"/>
    <lineage>
        <taxon>Bacteria</taxon>
        <taxon>Pseudomonadati</taxon>
        <taxon>Pseudomonadota</taxon>
        <taxon>Gammaproteobacteria</taxon>
        <taxon>Pseudomonadales</taxon>
        <taxon>Pseudomonadaceae</taxon>
        <taxon>Pseudomonas</taxon>
    </lineage>
</organism>
<dbReference type="Pfam" id="PF01966">
    <property type="entry name" value="HD"/>
    <property type="match status" value="1"/>
</dbReference>
<evidence type="ECO:0000259" key="1">
    <source>
        <dbReference type="Pfam" id="PF01966"/>
    </source>
</evidence>
<dbReference type="InterPro" id="IPR052567">
    <property type="entry name" value="OP_Dioxygenase"/>
</dbReference>
<feature type="domain" description="HD" evidence="1">
    <location>
        <begin position="56"/>
        <end position="117"/>
    </location>
</feature>
<evidence type="ECO:0000313" key="3">
    <source>
        <dbReference type="Proteomes" id="UP000182894"/>
    </source>
</evidence>
<dbReference type="OrthoDB" id="9802857at2"/>
<reference evidence="3" key="1">
    <citation type="submission" date="2016-10" db="EMBL/GenBank/DDBJ databases">
        <authorList>
            <person name="Varghese N."/>
            <person name="Submissions S."/>
        </authorList>
    </citation>
    <scope>NUCLEOTIDE SEQUENCE [LARGE SCALE GENOMIC DNA]</scope>
    <source>
        <strain evidence="3">ATCC 700689</strain>
    </source>
</reference>
<keyword evidence="3" id="KW-1185">Reference proteome</keyword>
<evidence type="ECO:0000313" key="2">
    <source>
        <dbReference type="EMBL" id="SDI81974.1"/>
    </source>
</evidence>